<evidence type="ECO:0000256" key="1">
    <source>
        <dbReference type="SAM" id="MobiDB-lite"/>
    </source>
</evidence>
<dbReference type="AlphaFoldDB" id="A0A1Y0CWV7"/>
<feature type="region of interest" description="Disordered" evidence="1">
    <location>
        <begin position="621"/>
        <end position="712"/>
    </location>
</feature>
<feature type="compositionally biased region" description="Polar residues" evidence="1">
    <location>
        <begin position="301"/>
        <end position="356"/>
    </location>
</feature>
<feature type="compositionally biased region" description="Polar residues" evidence="1">
    <location>
        <begin position="674"/>
        <end position="683"/>
    </location>
</feature>
<feature type="compositionally biased region" description="Polar residues" evidence="1">
    <location>
        <begin position="276"/>
        <end position="289"/>
    </location>
</feature>
<evidence type="ECO:0000313" key="4">
    <source>
        <dbReference type="Proteomes" id="UP000243793"/>
    </source>
</evidence>
<dbReference type="CDD" id="cd17470">
    <property type="entry name" value="T3SS_Flik_C"/>
    <property type="match status" value="1"/>
</dbReference>
<dbReference type="KEGG" id="ocm:CBP12_05825"/>
<feature type="compositionally biased region" description="Polar residues" evidence="1">
    <location>
        <begin position="257"/>
        <end position="269"/>
    </location>
</feature>
<feature type="domain" description="Flagellar hook-length control protein-like C-terminal" evidence="2">
    <location>
        <begin position="551"/>
        <end position="632"/>
    </location>
</feature>
<feature type="region of interest" description="Disordered" evidence="1">
    <location>
        <begin position="417"/>
        <end position="459"/>
    </location>
</feature>
<dbReference type="EMBL" id="CP021376">
    <property type="protein sequence ID" value="ART79728.1"/>
    <property type="molecule type" value="Genomic_DNA"/>
</dbReference>
<dbReference type="PANTHER" id="PTHR37533">
    <property type="entry name" value="FLAGELLAR HOOK-LENGTH CONTROL PROTEIN"/>
    <property type="match status" value="1"/>
</dbReference>
<name>A0A1Y0CWV7_9GAMM</name>
<feature type="region of interest" description="Disordered" evidence="1">
    <location>
        <begin position="165"/>
        <end position="397"/>
    </location>
</feature>
<dbReference type="InterPro" id="IPR052563">
    <property type="entry name" value="FliK"/>
</dbReference>
<dbReference type="PANTHER" id="PTHR37533:SF2">
    <property type="entry name" value="FLAGELLAR HOOK-LENGTH CONTROL PROTEIN"/>
    <property type="match status" value="1"/>
</dbReference>
<feature type="compositionally biased region" description="Low complexity" evidence="1">
    <location>
        <begin position="621"/>
        <end position="673"/>
    </location>
</feature>
<gene>
    <name evidence="3" type="ORF">CBP12_05825</name>
</gene>
<feature type="compositionally biased region" description="Polar residues" evidence="1">
    <location>
        <begin position="202"/>
        <end position="213"/>
    </location>
</feature>
<feature type="compositionally biased region" description="Basic and acidic residues" evidence="1">
    <location>
        <begin position="438"/>
        <end position="451"/>
    </location>
</feature>
<dbReference type="Pfam" id="PF02120">
    <property type="entry name" value="Flg_hook"/>
    <property type="match status" value="1"/>
</dbReference>
<feature type="compositionally biased region" description="Polar residues" evidence="1">
    <location>
        <begin position="372"/>
        <end position="384"/>
    </location>
</feature>
<dbReference type="Gene3D" id="3.30.750.140">
    <property type="match status" value="1"/>
</dbReference>
<reference evidence="4" key="1">
    <citation type="submission" date="2017-05" db="EMBL/GenBank/DDBJ databases">
        <authorList>
            <person name="Sung H."/>
        </authorList>
    </citation>
    <scope>NUCLEOTIDE SEQUENCE [LARGE SCALE GENOMIC DNA]</scope>
    <source>
        <strain evidence="4">AMac2203</strain>
    </source>
</reference>
<feature type="region of interest" description="Disordered" evidence="1">
    <location>
        <begin position="58"/>
        <end position="147"/>
    </location>
</feature>
<evidence type="ECO:0000313" key="3">
    <source>
        <dbReference type="EMBL" id="ART79728.1"/>
    </source>
</evidence>
<sequence length="712" mass="75370">MRALRQTLPPLRWGTLTMTMNILSVTAPANVELTAKASSSLEAGSKGEGAAFADLLSKESSSQATHQALPAKDAPAQAAPSQLESSNLENSNLEKDSAENNSVENADVKNTGVNNTDIKNGDIENSKTKNEAAIADSDAPVAERANESATKVANAALKDSASALDTVDEEADPAVSVTTEPAASHSTVPTLAVVSPQKIEPNVSQEESDSSALTAERLAKDEQKLAPKTQVDAEETEKAASKSQVNIDDTAKVRLNSGDNNSAAEQSTAPKAVDSTLEQVTPKSAQQDATAELKAGEAKRSSQGGTSLPPSFTPLTAEQKISGSSNEPQSTAAQLATSQRTSVESGSDLNAQQGLNDEQAARLSSAEKRSELGSQALEQRQGVTPQPPANAKEQAAQVLLAQNDIEIELQVAEKLAKPGSRAPEALTNAAPEWLAQIEHGRRWSQDADKPKVSASSVKTDAANVHLPPLTTEQIKSEQVAARAAFIASPVGDESTAEQSTDTLDNLKAEVNPALMQREQPLLAPTPERTAMLDKALNLHSSAEQNAKQLTQQAQVVVSQNLQEAEIKLNPSEFGAMRIQIRMEQGEVQVQFVASHPAAREALEQAMPRLREMLQQQGMNLNQGNQQQTGQQHSNQQHNNQSGGQSSTPFQGSAQGQAGQQSAEQQPQSSAGEANASQWRSYSPSGDEVQEQVSNLRSRAPLDSTAAKIDFFA</sequence>
<organism evidence="3 4">
    <name type="scientific">Oceanisphaera avium</name>
    <dbReference type="NCBI Taxonomy" id="1903694"/>
    <lineage>
        <taxon>Bacteria</taxon>
        <taxon>Pseudomonadati</taxon>
        <taxon>Pseudomonadota</taxon>
        <taxon>Gammaproteobacteria</taxon>
        <taxon>Aeromonadales</taxon>
        <taxon>Aeromonadaceae</taxon>
        <taxon>Oceanisphaera</taxon>
    </lineage>
</organism>
<protein>
    <recommendedName>
        <fullName evidence="2">Flagellar hook-length control protein-like C-terminal domain-containing protein</fullName>
    </recommendedName>
</protein>
<keyword evidence="4" id="KW-1185">Reference proteome</keyword>
<evidence type="ECO:0000259" key="2">
    <source>
        <dbReference type="Pfam" id="PF02120"/>
    </source>
</evidence>
<dbReference type="InterPro" id="IPR038610">
    <property type="entry name" value="FliK-like_C_sf"/>
</dbReference>
<feature type="compositionally biased region" description="Low complexity" evidence="1">
    <location>
        <begin position="67"/>
        <end position="91"/>
    </location>
</feature>
<feature type="compositionally biased region" description="Polar residues" evidence="1">
    <location>
        <begin position="176"/>
        <end position="189"/>
    </location>
</feature>
<dbReference type="Proteomes" id="UP000243793">
    <property type="component" value="Chromosome"/>
</dbReference>
<feature type="compositionally biased region" description="Basic and acidic residues" evidence="1">
    <location>
        <begin position="119"/>
        <end position="130"/>
    </location>
</feature>
<dbReference type="InterPro" id="IPR021136">
    <property type="entry name" value="Flagellar_hook_control-like_C"/>
</dbReference>
<proteinExistence type="predicted"/>
<accession>A0A1Y0CWV7</accession>